<keyword evidence="5" id="KW-0820">tRNA-binding</keyword>
<dbReference type="InterPro" id="IPR009000">
    <property type="entry name" value="Transl_B-barrel_sf"/>
</dbReference>
<evidence type="ECO:0000256" key="8">
    <source>
        <dbReference type="ARBA" id="ARBA00022741"/>
    </source>
</evidence>
<proteinExistence type="inferred from homology"/>
<dbReference type="InterPro" id="IPR051335">
    <property type="entry name" value="Alanyl-tRNA_Editing_Enzymes"/>
</dbReference>
<evidence type="ECO:0000256" key="15">
    <source>
        <dbReference type="SAM" id="Coils"/>
    </source>
</evidence>
<dbReference type="InterPro" id="IPR012947">
    <property type="entry name" value="tRNA_SAD"/>
</dbReference>
<evidence type="ECO:0000256" key="3">
    <source>
        <dbReference type="ARBA" id="ARBA00013168"/>
    </source>
</evidence>
<dbReference type="GO" id="GO:0046872">
    <property type="term" value="F:metal ion binding"/>
    <property type="evidence" value="ECO:0007669"/>
    <property type="project" value="UniProtKB-KW"/>
</dbReference>
<dbReference type="InterPro" id="IPR018163">
    <property type="entry name" value="Thr/Ala-tRNA-synth_IIc_edit"/>
</dbReference>
<dbReference type="FunFam" id="3.10.310.40:FF:000001">
    <property type="entry name" value="Alanine--tRNA ligase"/>
    <property type="match status" value="1"/>
</dbReference>
<evidence type="ECO:0000256" key="5">
    <source>
        <dbReference type="ARBA" id="ARBA00022555"/>
    </source>
</evidence>
<evidence type="ECO:0000313" key="17">
    <source>
        <dbReference type="EMBL" id="KEZ88145.1"/>
    </source>
</evidence>
<keyword evidence="15" id="KW-0175">Coiled coil</keyword>
<evidence type="ECO:0000256" key="11">
    <source>
        <dbReference type="ARBA" id="ARBA00022884"/>
    </source>
</evidence>
<dbReference type="GO" id="GO:0006412">
    <property type="term" value="P:translation"/>
    <property type="evidence" value="ECO:0007669"/>
    <property type="project" value="UniProtKB-KW"/>
</dbReference>
<dbReference type="EMBL" id="JPMD01000004">
    <property type="protein sequence ID" value="KEZ88145.1"/>
    <property type="molecule type" value="Genomic_DNA"/>
</dbReference>
<evidence type="ECO:0000256" key="6">
    <source>
        <dbReference type="ARBA" id="ARBA00022598"/>
    </source>
</evidence>
<dbReference type="STRING" id="318464.IO99_03190"/>
<evidence type="ECO:0000256" key="12">
    <source>
        <dbReference type="ARBA" id="ARBA00022917"/>
    </source>
</evidence>
<evidence type="ECO:0000256" key="2">
    <source>
        <dbReference type="ARBA" id="ARBA00008226"/>
    </source>
</evidence>
<dbReference type="SMART" id="SM00863">
    <property type="entry name" value="tRNA_SAD"/>
    <property type="match status" value="1"/>
</dbReference>
<comment type="cofactor">
    <cofactor evidence="1">
        <name>Zn(2+)</name>
        <dbReference type="ChEBI" id="CHEBI:29105"/>
    </cofactor>
</comment>
<evidence type="ECO:0000256" key="9">
    <source>
        <dbReference type="ARBA" id="ARBA00022833"/>
    </source>
</evidence>
<evidence type="ECO:0000256" key="4">
    <source>
        <dbReference type="ARBA" id="ARBA00017959"/>
    </source>
</evidence>
<protein>
    <recommendedName>
        <fullName evidence="4">Alanine--tRNA ligase</fullName>
        <ecNumber evidence="3">6.1.1.7</ecNumber>
    </recommendedName>
    <alternativeName>
        <fullName evidence="14">Alanyl-tRNA synthetase</fullName>
    </alternativeName>
</protein>
<dbReference type="GO" id="GO:0002161">
    <property type="term" value="F:aminoacyl-tRNA deacylase activity"/>
    <property type="evidence" value="ECO:0007669"/>
    <property type="project" value="UniProtKB-ARBA"/>
</dbReference>
<evidence type="ECO:0000256" key="14">
    <source>
        <dbReference type="ARBA" id="ARBA00032577"/>
    </source>
</evidence>
<keyword evidence="18" id="KW-1185">Reference proteome</keyword>
<keyword evidence="13" id="KW-0030">Aminoacyl-tRNA synthetase</keyword>
<sequence>MEKLYYKDQYSKEFVAELEKVEEKDGKFHVVLDKTAFFPGGGGQFCDLGFIENEPVIDVYEEEGIIYHVLNKKPIKLHKLKCSIDWERRRDGMDQHLGQHVLSGCFYKIFNANTVGFHMGREICTVDIEGILEEEKIREAEKAANLIIGDDLQVEFLVPDKKELKKMGLRRALPNTNEEIRVVKISDLDINACCGVHPKSTLELRMIKVRRWEKHKGATRIEYVAGKRAIEDSFRKDKFTTRVCRYLNASEDEAINGIKNMNENLKAALDKNKKLSEEVAAYEVKDMVEKGEKVENITIVKKVYDNEDIKYVNKVTSKIIENNNTIALMAIKNGERANLIFAASKDFKGISMNELLKDAITLIDGKGGGSSHQAQGGGKNNNNLEGALDYAINKIKGK</sequence>
<dbReference type="Proteomes" id="UP000028542">
    <property type="component" value="Unassembled WGS sequence"/>
</dbReference>
<dbReference type="Gene3D" id="3.10.310.40">
    <property type="match status" value="1"/>
</dbReference>
<keyword evidence="12" id="KW-0648">Protein biosynthesis</keyword>
<keyword evidence="6" id="KW-0436">Ligase</keyword>
<feature type="coiled-coil region" evidence="15">
    <location>
        <begin position="258"/>
        <end position="285"/>
    </location>
</feature>
<accession>A0A084JGR1</accession>
<evidence type="ECO:0000256" key="10">
    <source>
        <dbReference type="ARBA" id="ARBA00022840"/>
    </source>
</evidence>
<dbReference type="Pfam" id="PF02272">
    <property type="entry name" value="DHHA1"/>
    <property type="match status" value="1"/>
</dbReference>
<dbReference type="EC" id="6.1.1.7" evidence="3"/>
<dbReference type="eggNOG" id="COG0013">
    <property type="taxonomic scope" value="Bacteria"/>
</dbReference>
<dbReference type="GO" id="GO:0004813">
    <property type="term" value="F:alanine-tRNA ligase activity"/>
    <property type="evidence" value="ECO:0007669"/>
    <property type="project" value="UniProtKB-EC"/>
</dbReference>
<dbReference type="GO" id="GO:0000049">
    <property type="term" value="F:tRNA binding"/>
    <property type="evidence" value="ECO:0007669"/>
    <property type="project" value="UniProtKB-KW"/>
</dbReference>
<keyword evidence="7" id="KW-0479">Metal-binding</keyword>
<dbReference type="InterPro" id="IPR003156">
    <property type="entry name" value="DHHA1_dom"/>
</dbReference>
<evidence type="ECO:0000256" key="7">
    <source>
        <dbReference type="ARBA" id="ARBA00022723"/>
    </source>
</evidence>
<comment type="caution">
    <text evidence="17">The sequence shown here is derived from an EMBL/GenBank/DDBJ whole genome shotgun (WGS) entry which is preliminary data.</text>
</comment>
<evidence type="ECO:0000256" key="13">
    <source>
        <dbReference type="ARBA" id="ARBA00023146"/>
    </source>
</evidence>
<dbReference type="SUPFAM" id="SSF55186">
    <property type="entry name" value="ThrRS/AlaRS common domain"/>
    <property type="match status" value="1"/>
</dbReference>
<keyword evidence="11" id="KW-0694">RNA-binding</keyword>
<comment type="similarity">
    <text evidence="2">Belongs to the class-II aminoacyl-tRNA synthetase family.</text>
</comment>
<dbReference type="PANTHER" id="PTHR43462">
    <property type="entry name" value="ALANYL-TRNA EDITING PROTEIN"/>
    <property type="match status" value="1"/>
</dbReference>
<dbReference type="RefSeq" id="WP_035130126.1">
    <property type="nucleotide sequence ID" value="NZ_JPMD01000004.1"/>
</dbReference>
<organism evidence="17 18">
    <name type="scientific">Clostridium sulfidigenes</name>
    <dbReference type="NCBI Taxonomy" id="318464"/>
    <lineage>
        <taxon>Bacteria</taxon>
        <taxon>Bacillati</taxon>
        <taxon>Bacillota</taxon>
        <taxon>Clostridia</taxon>
        <taxon>Eubacteriales</taxon>
        <taxon>Clostridiaceae</taxon>
        <taxon>Clostridium</taxon>
    </lineage>
</organism>
<evidence type="ECO:0000259" key="16">
    <source>
        <dbReference type="SMART" id="SM00863"/>
    </source>
</evidence>
<dbReference type="GO" id="GO:0005524">
    <property type="term" value="F:ATP binding"/>
    <property type="evidence" value="ECO:0007669"/>
    <property type="project" value="UniProtKB-KW"/>
</dbReference>
<reference evidence="17 18" key="1">
    <citation type="submission" date="2014-07" db="EMBL/GenBank/DDBJ databases">
        <title>Draft genome of Clostridium sulfidigenes 113A isolated from sediments associated with methane hydrate from Krishna Godavari basin.</title>
        <authorList>
            <person name="Honkalas V.S."/>
            <person name="Dabir A.P."/>
            <person name="Arora P."/>
            <person name="Dhakephalkar P.K."/>
        </authorList>
    </citation>
    <scope>NUCLEOTIDE SEQUENCE [LARGE SCALE GENOMIC DNA]</scope>
    <source>
        <strain evidence="17 18">113A</strain>
    </source>
</reference>
<keyword evidence="9" id="KW-0862">Zinc</keyword>
<dbReference type="Pfam" id="PF07973">
    <property type="entry name" value="tRNA_SAD"/>
    <property type="match status" value="1"/>
</dbReference>
<dbReference type="GO" id="GO:0043039">
    <property type="term" value="P:tRNA aminoacylation"/>
    <property type="evidence" value="ECO:0007669"/>
    <property type="project" value="InterPro"/>
</dbReference>
<keyword evidence="8" id="KW-0547">Nucleotide-binding</keyword>
<evidence type="ECO:0000313" key="18">
    <source>
        <dbReference type="Proteomes" id="UP000028542"/>
    </source>
</evidence>
<keyword evidence="10" id="KW-0067">ATP-binding</keyword>
<gene>
    <name evidence="17" type="ORF">IO99_03190</name>
</gene>
<evidence type="ECO:0000256" key="1">
    <source>
        <dbReference type="ARBA" id="ARBA00001947"/>
    </source>
</evidence>
<dbReference type="PANTHER" id="PTHR43462:SF1">
    <property type="entry name" value="ALANYL-TRNA EDITING PROTEIN AARSD1"/>
    <property type="match status" value="1"/>
</dbReference>
<name>A0A084JGR1_9CLOT</name>
<dbReference type="AlphaFoldDB" id="A0A084JGR1"/>
<dbReference type="Gene3D" id="3.30.980.10">
    <property type="entry name" value="Threonyl-trna Synthetase, Chain A, domain 2"/>
    <property type="match status" value="1"/>
</dbReference>
<feature type="domain" description="Threonyl/alanyl tRNA synthetase SAD" evidence="16">
    <location>
        <begin position="180"/>
        <end position="222"/>
    </location>
</feature>
<dbReference type="SUPFAM" id="SSF50447">
    <property type="entry name" value="Translation proteins"/>
    <property type="match status" value="1"/>
</dbReference>
<dbReference type="Gene3D" id="2.40.30.130">
    <property type="match status" value="1"/>
</dbReference>